<dbReference type="InterPro" id="IPR004115">
    <property type="entry name" value="GAD-like_sf"/>
</dbReference>
<keyword evidence="2" id="KW-0436">Ligase</keyword>
<dbReference type="Gene3D" id="3.30.1360.30">
    <property type="entry name" value="GAD-like domain"/>
    <property type="match status" value="1"/>
</dbReference>
<evidence type="ECO:0000256" key="4">
    <source>
        <dbReference type="ARBA" id="ARBA00022840"/>
    </source>
</evidence>
<organism evidence="8 9">
    <name type="scientific">Hesseltinella vesiculosa</name>
    <dbReference type="NCBI Taxonomy" id="101127"/>
    <lineage>
        <taxon>Eukaryota</taxon>
        <taxon>Fungi</taxon>
        <taxon>Fungi incertae sedis</taxon>
        <taxon>Mucoromycota</taxon>
        <taxon>Mucoromycotina</taxon>
        <taxon>Mucoromycetes</taxon>
        <taxon>Mucorales</taxon>
        <taxon>Cunninghamellaceae</taxon>
        <taxon>Hesseltinella</taxon>
    </lineage>
</organism>
<dbReference type="GO" id="GO:0003676">
    <property type="term" value="F:nucleic acid binding"/>
    <property type="evidence" value="ECO:0007669"/>
    <property type="project" value="InterPro"/>
</dbReference>
<dbReference type="PANTHER" id="PTHR22594:SF5">
    <property type="entry name" value="ASPARTATE--TRNA LIGASE, MITOCHONDRIAL"/>
    <property type="match status" value="1"/>
</dbReference>
<dbReference type="NCBIfam" id="TIGR00459">
    <property type="entry name" value="aspS_bact"/>
    <property type="match status" value="1"/>
</dbReference>
<evidence type="ECO:0000259" key="7">
    <source>
        <dbReference type="PROSITE" id="PS50862"/>
    </source>
</evidence>
<feature type="domain" description="Aminoacyl-transfer RNA synthetases class-II family profile" evidence="7">
    <location>
        <begin position="215"/>
        <end position="639"/>
    </location>
</feature>
<evidence type="ECO:0000256" key="1">
    <source>
        <dbReference type="ARBA" id="ARBA00006303"/>
    </source>
</evidence>
<name>A0A1X2G6C8_9FUNG</name>
<protein>
    <submittedName>
        <fullName evidence="8">Aspartyl-tRNA synthetase</fullName>
    </submittedName>
</protein>
<dbReference type="PRINTS" id="PR01042">
    <property type="entry name" value="TRNASYNTHASP"/>
</dbReference>
<dbReference type="GO" id="GO:0005524">
    <property type="term" value="F:ATP binding"/>
    <property type="evidence" value="ECO:0007669"/>
    <property type="project" value="UniProtKB-KW"/>
</dbReference>
<keyword evidence="3" id="KW-0547">Nucleotide-binding</keyword>
<dbReference type="InterPro" id="IPR006195">
    <property type="entry name" value="aa-tRNA-synth_II"/>
</dbReference>
<dbReference type="InterPro" id="IPR002312">
    <property type="entry name" value="Asp/Asn-tRNA-synth_IIb"/>
</dbReference>
<dbReference type="PROSITE" id="PS50862">
    <property type="entry name" value="AA_TRNA_LIGASE_II"/>
    <property type="match status" value="1"/>
</dbReference>
<dbReference type="HAMAP" id="MF_00044">
    <property type="entry name" value="Asp_tRNA_synth_type1"/>
    <property type="match status" value="1"/>
</dbReference>
<dbReference type="GO" id="GO:0004815">
    <property type="term" value="F:aspartate-tRNA ligase activity"/>
    <property type="evidence" value="ECO:0007669"/>
    <property type="project" value="TreeGrafter"/>
</dbReference>
<dbReference type="Pfam" id="PF01336">
    <property type="entry name" value="tRNA_anti-codon"/>
    <property type="match status" value="1"/>
</dbReference>
<dbReference type="InterPro" id="IPR047089">
    <property type="entry name" value="Asp-tRNA-ligase_1_N"/>
</dbReference>
<dbReference type="AlphaFoldDB" id="A0A1X2G6C8"/>
<comment type="similarity">
    <text evidence="1">Belongs to the class-II aminoacyl-tRNA synthetase family. Type 1 subfamily.</text>
</comment>
<dbReference type="InterPro" id="IPR004365">
    <property type="entry name" value="NA-bd_OB_tRNA"/>
</dbReference>
<dbReference type="CDD" id="cd04317">
    <property type="entry name" value="EcAspRS_like_N"/>
    <property type="match status" value="1"/>
</dbReference>
<dbReference type="SUPFAM" id="SSF55681">
    <property type="entry name" value="Class II aaRS and biotin synthetases"/>
    <property type="match status" value="1"/>
</dbReference>
<dbReference type="InterPro" id="IPR004524">
    <property type="entry name" value="Asp-tRNA-ligase_1"/>
</dbReference>
<comment type="caution">
    <text evidence="8">The sequence shown here is derived from an EMBL/GenBank/DDBJ whole genome shotgun (WGS) entry which is preliminary data.</text>
</comment>
<evidence type="ECO:0000256" key="5">
    <source>
        <dbReference type="ARBA" id="ARBA00022917"/>
    </source>
</evidence>
<dbReference type="Gene3D" id="2.40.50.140">
    <property type="entry name" value="Nucleic acid-binding proteins"/>
    <property type="match status" value="1"/>
</dbReference>
<keyword evidence="9" id="KW-1185">Reference proteome</keyword>
<dbReference type="SUPFAM" id="SSF50249">
    <property type="entry name" value="Nucleic acid-binding proteins"/>
    <property type="match status" value="1"/>
</dbReference>
<dbReference type="Proteomes" id="UP000242146">
    <property type="component" value="Unassembled WGS sequence"/>
</dbReference>
<gene>
    <name evidence="8" type="ORF">DM01DRAFT_1311111</name>
</gene>
<dbReference type="STRING" id="101127.A0A1X2G6C8"/>
<sequence>MTLAPAQRQLATCLRYLCQRTLQQHRSQLRRRVLSPLYQQNQQRSVHGTTCRLDQHLHGYQDTSRHHGTYPERTHKCGQVRLADQDQSVVLNGWAQNARSMSQDLIFLPIRDASGTTQLVYRAENCPGHIKQAIQQLPAESVICVQGVVRARPEGTANPNLPTGAVEVEIQELYCLNPASPQLPFWPTQKQLPNEETRLRYRYLDLRRPALQDNIRMRSKTANTIRQYLLDTHDFVEIETPTLFKSTPEGAREFVVPTRKPGQFYALPQSPQQHKQMLMAAGFDRYFQIARCYRDEDLRADRQPEFTQIDLEMSFATIHQIQHIIQGLVSSVWSTVLGHPLTAEDFPHLSYHDAMTLYGSDKPDLRFDLQIQDASGCLQSEGSLDCLVIKQGGQQLTGGDLKTLVKEMDLAEADQPFFGFVKINDNNLQQWMTKVPLGLKQKMAPLTKDHYTMWNQKLNVQVGDLVFLHQRPTYLHGGNTLLGRTRLQVAQLLHGKGLLDMEANGKFKFAWIEAFPLFSPDEQGVRTWQATHHPFTAPVDDDIPLLATNPGKVRGQHYDLVLNGMEIGGGSIRIHSPVMQTFVFDKVLQLEKHEYERFDHLIDALGVGCPPHGGIALGFDRLMAILCQASSIRDVIAFPKAAGGKDWVVDSPSVITKAQLDEYGLQVIQP</sequence>
<keyword evidence="5" id="KW-0648">Protein biosynthesis</keyword>
<dbReference type="InterPro" id="IPR004364">
    <property type="entry name" value="Aa-tRNA-synt_II"/>
</dbReference>
<dbReference type="GO" id="GO:0005739">
    <property type="term" value="C:mitochondrion"/>
    <property type="evidence" value="ECO:0007669"/>
    <property type="project" value="TreeGrafter"/>
</dbReference>
<dbReference type="InterPro" id="IPR045864">
    <property type="entry name" value="aa-tRNA-synth_II/BPL/LPL"/>
</dbReference>
<dbReference type="Pfam" id="PF00152">
    <property type="entry name" value="tRNA-synt_2"/>
    <property type="match status" value="1"/>
</dbReference>
<dbReference type="EMBL" id="MCGT01000038">
    <property type="protein sequence ID" value="ORX46272.1"/>
    <property type="molecule type" value="Genomic_DNA"/>
</dbReference>
<keyword evidence="4" id="KW-0067">ATP-binding</keyword>
<accession>A0A1X2G6C8</accession>
<dbReference type="CDD" id="cd00777">
    <property type="entry name" value="AspRS_core"/>
    <property type="match status" value="1"/>
</dbReference>
<dbReference type="InterPro" id="IPR012340">
    <property type="entry name" value="NA-bd_OB-fold"/>
</dbReference>
<evidence type="ECO:0000256" key="3">
    <source>
        <dbReference type="ARBA" id="ARBA00022741"/>
    </source>
</evidence>
<evidence type="ECO:0000313" key="9">
    <source>
        <dbReference type="Proteomes" id="UP000242146"/>
    </source>
</evidence>
<keyword evidence="6 8" id="KW-0030">Aminoacyl-tRNA synthetase</keyword>
<proteinExistence type="inferred from homology"/>
<dbReference type="Gene3D" id="3.30.930.10">
    <property type="entry name" value="Bira Bifunctional Protein, Domain 2"/>
    <property type="match status" value="1"/>
</dbReference>
<evidence type="ECO:0000313" key="8">
    <source>
        <dbReference type="EMBL" id="ORX46272.1"/>
    </source>
</evidence>
<dbReference type="NCBIfam" id="NF001750">
    <property type="entry name" value="PRK00476.1"/>
    <property type="match status" value="1"/>
</dbReference>
<reference evidence="8 9" key="1">
    <citation type="submission" date="2016-07" db="EMBL/GenBank/DDBJ databases">
        <title>Pervasive Adenine N6-methylation of Active Genes in Fungi.</title>
        <authorList>
            <consortium name="DOE Joint Genome Institute"/>
            <person name="Mondo S.J."/>
            <person name="Dannebaum R.O."/>
            <person name="Kuo R.C."/>
            <person name="Labutti K."/>
            <person name="Haridas S."/>
            <person name="Kuo A."/>
            <person name="Salamov A."/>
            <person name="Ahrendt S.R."/>
            <person name="Lipzen A."/>
            <person name="Sullivan W."/>
            <person name="Andreopoulos W.B."/>
            <person name="Clum A."/>
            <person name="Lindquist E."/>
            <person name="Daum C."/>
            <person name="Ramamoorthy G.K."/>
            <person name="Gryganskyi A."/>
            <person name="Culley D."/>
            <person name="Magnuson J.K."/>
            <person name="James T.Y."/>
            <person name="O'Malley M.A."/>
            <person name="Stajich J.E."/>
            <person name="Spatafora J.W."/>
            <person name="Visel A."/>
            <person name="Grigoriev I.V."/>
        </authorList>
    </citation>
    <scope>NUCLEOTIDE SEQUENCE [LARGE SCALE GENOMIC DNA]</scope>
    <source>
        <strain evidence="8 9">NRRL 3301</strain>
    </source>
</reference>
<dbReference type="OrthoDB" id="439710at2759"/>
<evidence type="ECO:0000256" key="6">
    <source>
        <dbReference type="ARBA" id="ARBA00023146"/>
    </source>
</evidence>
<dbReference type="GO" id="GO:0006422">
    <property type="term" value="P:aspartyl-tRNA aminoacylation"/>
    <property type="evidence" value="ECO:0007669"/>
    <property type="project" value="TreeGrafter"/>
</dbReference>
<dbReference type="InterPro" id="IPR047090">
    <property type="entry name" value="AspRS_core"/>
</dbReference>
<evidence type="ECO:0000256" key="2">
    <source>
        <dbReference type="ARBA" id="ARBA00022598"/>
    </source>
</evidence>
<dbReference type="PANTHER" id="PTHR22594">
    <property type="entry name" value="ASPARTYL/LYSYL-TRNA SYNTHETASE"/>
    <property type="match status" value="1"/>
</dbReference>